<dbReference type="EMBL" id="CAKASE010000044">
    <property type="protein sequence ID" value="CAG9559488.1"/>
    <property type="molecule type" value="Genomic_DNA"/>
</dbReference>
<dbReference type="PANTHER" id="PTHR10380">
    <property type="entry name" value="CUTICLE PROTEIN"/>
    <property type="match status" value="1"/>
</dbReference>
<dbReference type="PRINTS" id="PR00947">
    <property type="entry name" value="CUTICLE"/>
</dbReference>
<dbReference type="InterPro" id="IPR050468">
    <property type="entry name" value="Cuticle_Struct_Prot"/>
</dbReference>
<dbReference type="InterPro" id="IPR031311">
    <property type="entry name" value="CHIT_BIND_RR_consensus"/>
</dbReference>
<evidence type="ECO:0000256" key="2">
    <source>
        <dbReference type="ARBA" id="ARBA00022729"/>
    </source>
</evidence>
<dbReference type="Proteomes" id="UP000789524">
    <property type="component" value="Unassembled WGS sequence"/>
</dbReference>
<feature type="signal peptide" evidence="4">
    <location>
        <begin position="1"/>
        <end position="16"/>
    </location>
</feature>
<evidence type="ECO:0000256" key="4">
    <source>
        <dbReference type="SAM" id="SignalP"/>
    </source>
</evidence>
<evidence type="ECO:0000256" key="1">
    <source>
        <dbReference type="ARBA" id="ARBA00022460"/>
    </source>
</evidence>
<dbReference type="PROSITE" id="PS00233">
    <property type="entry name" value="CHIT_BIND_RR_1"/>
    <property type="match status" value="1"/>
</dbReference>
<dbReference type="OrthoDB" id="7255276at2759"/>
<keyword evidence="6" id="KW-1185">Reference proteome</keyword>
<name>A0A8J2QD33_9NEOP</name>
<evidence type="ECO:0000256" key="3">
    <source>
        <dbReference type="PROSITE-ProRule" id="PRU00497"/>
    </source>
</evidence>
<gene>
    <name evidence="5" type="ORF">DCHRY22_LOCUS1353</name>
</gene>
<organism evidence="5 6">
    <name type="scientific">Danaus chrysippus</name>
    <name type="common">African queen</name>
    <dbReference type="NCBI Taxonomy" id="151541"/>
    <lineage>
        <taxon>Eukaryota</taxon>
        <taxon>Metazoa</taxon>
        <taxon>Ecdysozoa</taxon>
        <taxon>Arthropoda</taxon>
        <taxon>Hexapoda</taxon>
        <taxon>Insecta</taxon>
        <taxon>Pterygota</taxon>
        <taxon>Neoptera</taxon>
        <taxon>Endopterygota</taxon>
        <taxon>Lepidoptera</taxon>
        <taxon>Glossata</taxon>
        <taxon>Ditrysia</taxon>
        <taxon>Papilionoidea</taxon>
        <taxon>Nymphalidae</taxon>
        <taxon>Danainae</taxon>
        <taxon>Danaini</taxon>
        <taxon>Danaina</taxon>
        <taxon>Danaus</taxon>
        <taxon>Anosia</taxon>
    </lineage>
</organism>
<dbReference type="GO" id="GO:0062129">
    <property type="term" value="C:chitin-based extracellular matrix"/>
    <property type="evidence" value="ECO:0007669"/>
    <property type="project" value="TreeGrafter"/>
</dbReference>
<accession>A0A8J2QD33</accession>
<dbReference type="InterPro" id="IPR000618">
    <property type="entry name" value="Insect_cuticle"/>
</dbReference>
<dbReference type="PROSITE" id="PS51155">
    <property type="entry name" value="CHIT_BIND_RR_2"/>
    <property type="match status" value="1"/>
</dbReference>
<evidence type="ECO:0000313" key="5">
    <source>
        <dbReference type="EMBL" id="CAG9559488.1"/>
    </source>
</evidence>
<dbReference type="Pfam" id="PF00379">
    <property type="entry name" value="Chitin_bind_4"/>
    <property type="match status" value="1"/>
</dbReference>
<comment type="caution">
    <text evidence="5">The sequence shown here is derived from an EMBL/GenBank/DDBJ whole genome shotgun (WGS) entry which is preliminary data.</text>
</comment>
<protein>
    <submittedName>
        <fullName evidence="5">(African queen) hypothetical protein</fullName>
    </submittedName>
</protein>
<proteinExistence type="predicted"/>
<evidence type="ECO:0000313" key="6">
    <source>
        <dbReference type="Proteomes" id="UP000789524"/>
    </source>
</evidence>
<dbReference type="AlphaFoldDB" id="A0A8J2QD33"/>
<reference evidence="5" key="1">
    <citation type="submission" date="2021-09" db="EMBL/GenBank/DDBJ databases">
        <authorList>
            <person name="Martin H S."/>
        </authorList>
    </citation>
    <scope>NUCLEOTIDE SEQUENCE</scope>
</reference>
<feature type="chain" id="PRO_5035286842" evidence="4">
    <location>
        <begin position="17"/>
        <end position="109"/>
    </location>
</feature>
<keyword evidence="1 3" id="KW-0193">Cuticle</keyword>
<keyword evidence="2 4" id="KW-0732">Signal</keyword>
<sequence length="109" mass="11402">MKSFIVLALFVAAAVAAPAAPLSPDAAAEVVEYENDNIGIGGYHYRVRTSNGIAAEEDAQLADVGSEDEGIAVRGSFSYVAPDGVSYLVEYVADKNGFRPSGKHLPQNA</sequence>
<dbReference type="GO" id="GO:0008010">
    <property type="term" value="F:structural constituent of chitin-based larval cuticle"/>
    <property type="evidence" value="ECO:0007669"/>
    <property type="project" value="TreeGrafter"/>
</dbReference>
<dbReference type="PANTHER" id="PTHR10380:SF218">
    <property type="entry name" value="ADULT CUTICLE PROTEIN 65AA-RELATED"/>
    <property type="match status" value="1"/>
</dbReference>